<evidence type="ECO:0000313" key="2">
    <source>
        <dbReference type="Proteomes" id="UP000003330"/>
    </source>
</evidence>
<evidence type="ECO:0008006" key="3">
    <source>
        <dbReference type="Google" id="ProtNLM"/>
    </source>
</evidence>
<protein>
    <recommendedName>
        <fullName evidence="3">Phage protein</fullName>
    </recommendedName>
</protein>
<dbReference type="AlphaFoldDB" id="G5K3S0"/>
<evidence type="ECO:0000313" key="1">
    <source>
        <dbReference type="EMBL" id="EHI69448.1"/>
    </source>
</evidence>
<dbReference type="EMBL" id="AEUX02000006">
    <property type="protein sequence ID" value="EHI69448.1"/>
    <property type="molecule type" value="Genomic_DNA"/>
</dbReference>
<accession>G5K3S0</accession>
<organism evidence="1 2">
    <name type="scientific">Streptococcus ictaluri 707-05</name>
    <dbReference type="NCBI Taxonomy" id="764299"/>
    <lineage>
        <taxon>Bacteria</taxon>
        <taxon>Bacillati</taxon>
        <taxon>Bacillota</taxon>
        <taxon>Bacilli</taxon>
        <taxon>Lactobacillales</taxon>
        <taxon>Streptococcaceae</taxon>
        <taxon>Streptococcus</taxon>
    </lineage>
</organism>
<dbReference type="eggNOG" id="ENOG5033670">
    <property type="taxonomic scope" value="Bacteria"/>
</dbReference>
<proteinExistence type="predicted"/>
<comment type="caution">
    <text evidence="1">The sequence shown here is derived from an EMBL/GenBank/DDBJ whole genome shotgun (WGS) entry which is preliminary data.</text>
</comment>
<keyword evidence="2" id="KW-1185">Reference proteome</keyword>
<sequence length="91" mass="10689">MKYKKKPVEVEAFQWYGDIHQKEDPEWIISAISEERAWIEVDKVVNSPVLRTNTLEGVMTAYPSDYIIKGIQGEFYPCKPDVFEQSYEKVE</sequence>
<dbReference type="STRING" id="764299.STRIC_1441"/>
<dbReference type="OrthoDB" id="121684at2"/>
<name>G5K3S0_9STRE</name>
<reference evidence="1 2" key="1">
    <citation type="journal article" date="2014" name="Int. J. Syst. Evol. Microbiol.">
        <title>Phylogenomics and the dynamic genome evolution of the genus Streptococcus.</title>
        <authorList>
            <consortium name="The Broad Institute Genome Sequencing Platform"/>
            <person name="Richards V.P."/>
            <person name="Palmer S.R."/>
            <person name="Pavinski Bitar P.D."/>
            <person name="Qin X."/>
            <person name="Weinstock G.M."/>
            <person name="Highlander S.K."/>
            <person name="Town C.D."/>
            <person name="Burne R.A."/>
            <person name="Stanhope M.J."/>
        </authorList>
    </citation>
    <scope>NUCLEOTIDE SEQUENCE [LARGE SCALE GENOMIC DNA]</scope>
    <source>
        <strain evidence="1 2">707-05</strain>
    </source>
</reference>
<dbReference type="RefSeq" id="WP_008088858.1">
    <property type="nucleotide sequence ID" value="NZ_AEUX02000006.1"/>
</dbReference>
<gene>
    <name evidence="1" type="ORF">STRIC_1441</name>
</gene>
<dbReference type="Proteomes" id="UP000003330">
    <property type="component" value="Unassembled WGS sequence"/>
</dbReference>